<dbReference type="InterPro" id="IPR033985">
    <property type="entry name" value="SusD-like_N"/>
</dbReference>
<dbReference type="GO" id="GO:0009279">
    <property type="term" value="C:cell outer membrane"/>
    <property type="evidence" value="ECO:0007669"/>
    <property type="project" value="UniProtKB-SubCell"/>
</dbReference>
<evidence type="ECO:0000256" key="4">
    <source>
        <dbReference type="ARBA" id="ARBA00023136"/>
    </source>
</evidence>
<keyword evidence="9" id="KW-1185">Reference proteome</keyword>
<evidence type="ECO:0000256" key="2">
    <source>
        <dbReference type="ARBA" id="ARBA00006275"/>
    </source>
</evidence>
<protein>
    <submittedName>
        <fullName evidence="8">RagB/SusD family nutrient uptake outer membrane protein</fullName>
    </submittedName>
</protein>
<proteinExistence type="inferred from homology"/>
<feature type="domain" description="RagB/SusD" evidence="6">
    <location>
        <begin position="337"/>
        <end position="600"/>
    </location>
</feature>
<dbReference type="Pfam" id="PF07980">
    <property type="entry name" value="SusD_RagB"/>
    <property type="match status" value="1"/>
</dbReference>
<dbReference type="InterPro" id="IPR012944">
    <property type="entry name" value="SusD_RagB_dom"/>
</dbReference>
<dbReference type="PROSITE" id="PS51257">
    <property type="entry name" value="PROKAR_LIPOPROTEIN"/>
    <property type="match status" value="1"/>
</dbReference>
<dbReference type="AlphaFoldDB" id="A0A291QSP2"/>
<evidence type="ECO:0000256" key="5">
    <source>
        <dbReference type="ARBA" id="ARBA00023237"/>
    </source>
</evidence>
<keyword evidence="5" id="KW-0998">Cell outer membrane</keyword>
<dbReference type="SUPFAM" id="SSF48452">
    <property type="entry name" value="TPR-like"/>
    <property type="match status" value="1"/>
</dbReference>
<evidence type="ECO:0000256" key="1">
    <source>
        <dbReference type="ARBA" id="ARBA00004442"/>
    </source>
</evidence>
<feature type="domain" description="SusD-like N-terminal" evidence="7">
    <location>
        <begin position="23"/>
        <end position="236"/>
    </location>
</feature>
<sequence length="600" mass="68928">MKKKSLVYLFALAATLGSSCKKDFLNQVPDDRITIDQVFQRREYSEDYLTNIYNYVPNDAYRNKTPWDGCSDDADVTYDRPDQGYDTYPMNLGNWNAASNYFNYWKTFYQGIRSATYFMNRIGENQEILALPNGEALIRQYSAEARFLRAFFYYNLIRQYGPVILLEDTPISGDLAPTDEELQKPRNSFDECVDYIVTELDEAAKDLPKHFTSQNELDYGRATQAVCMALKSRVLLLAASPLYNGNSEYAGFVNLDGKQLINQQVSIDKWKSAATAAKYVIDNFNFSLYKKNNEGGNFDPYLSCRDVFLDPWNSEIIFSRNANNLSAWERSISPRLCNGYSAIGVTQSLVDEFEMANGKGIHEAGSGYSESGFTTTETEYTLANTHNMYVGREPRFYVNVSYNGSPWINTSEGVKVIQTYFSGNSGKKGTWDFSRTGYIARKNLHPNSNPRLSQYVARPYVIMRYAEILLNYVEALNESDPGNPDIKFYLDMIRERAGLPGVAAGLSQTEMRNKIHHERRVELCLENMRYFDTRRWKIAEQTDGGPFYGMNVDAGTRVTDLAFYQRTVFERRVFLKAYYFFPIPQSELDRDRNLVQNPGW</sequence>
<dbReference type="Gene3D" id="1.25.40.390">
    <property type="match status" value="1"/>
</dbReference>
<keyword evidence="4" id="KW-0472">Membrane</keyword>
<keyword evidence="3" id="KW-0732">Signal</keyword>
<dbReference type="KEGG" id="cbae:COR50_07160"/>
<evidence type="ECO:0000259" key="6">
    <source>
        <dbReference type="Pfam" id="PF07980"/>
    </source>
</evidence>
<dbReference type="RefSeq" id="WP_098193365.1">
    <property type="nucleotide sequence ID" value="NZ_CP023777.1"/>
</dbReference>
<evidence type="ECO:0000256" key="3">
    <source>
        <dbReference type="ARBA" id="ARBA00022729"/>
    </source>
</evidence>
<dbReference type="Proteomes" id="UP000220133">
    <property type="component" value="Chromosome"/>
</dbReference>
<reference evidence="8 9" key="1">
    <citation type="submission" date="2017-10" db="EMBL/GenBank/DDBJ databases">
        <title>Paenichitinophaga pekingensis gen. nov., sp. nov., isolated from activated sludge.</title>
        <authorList>
            <person name="Jin D."/>
            <person name="Kong X."/>
            <person name="Deng Y."/>
            <person name="Bai Z."/>
        </authorList>
    </citation>
    <scope>NUCLEOTIDE SEQUENCE [LARGE SCALE GENOMIC DNA]</scope>
    <source>
        <strain evidence="8 9">13</strain>
    </source>
</reference>
<dbReference type="InterPro" id="IPR011990">
    <property type="entry name" value="TPR-like_helical_dom_sf"/>
</dbReference>
<evidence type="ECO:0000259" key="7">
    <source>
        <dbReference type="Pfam" id="PF14322"/>
    </source>
</evidence>
<organism evidence="8 9">
    <name type="scientific">Chitinophaga caeni</name>
    <dbReference type="NCBI Taxonomy" id="2029983"/>
    <lineage>
        <taxon>Bacteria</taxon>
        <taxon>Pseudomonadati</taxon>
        <taxon>Bacteroidota</taxon>
        <taxon>Chitinophagia</taxon>
        <taxon>Chitinophagales</taxon>
        <taxon>Chitinophagaceae</taxon>
        <taxon>Chitinophaga</taxon>
    </lineage>
</organism>
<dbReference type="EMBL" id="CP023777">
    <property type="protein sequence ID" value="ATL46980.1"/>
    <property type="molecule type" value="Genomic_DNA"/>
</dbReference>
<dbReference type="OrthoDB" id="608091at2"/>
<dbReference type="Pfam" id="PF14322">
    <property type="entry name" value="SusD-like_3"/>
    <property type="match status" value="1"/>
</dbReference>
<evidence type="ECO:0000313" key="8">
    <source>
        <dbReference type="EMBL" id="ATL46980.1"/>
    </source>
</evidence>
<evidence type="ECO:0000313" key="9">
    <source>
        <dbReference type="Proteomes" id="UP000220133"/>
    </source>
</evidence>
<gene>
    <name evidence="8" type="ORF">COR50_07160</name>
</gene>
<comment type="similarity">
    <text evidence="2">Belongs to the SusD family.</text>
</comment>
<accession>A0A291QSP2</accession>
<name>A0A291QSP2_9BACT</name>
<comment type="subcellular location">
    <subcellularLocation>
        <location evidence="1">Cell outer membrane</location>
    </subcellularLocation>
</comment>